<proteinExistence type="predicted"/>
<dbReference type="Proteomes" id="UP000742098">
    <property type="component" value="Unassembled WGS sequence"/>
</dbReference>
<organism evidence="2 3">
    <name type="scientific">Butyricimonas virosa</name>
    <dbReference type="NCBI Taxonomy" id="544645"/>
    <lineage>
        <taxon>Bacteria</taxon>
        <taxon>Pseudomonadati</taxon>
        <taxon>Bacteroidota</taxon>
        <taxon>Bacteroidia</taxon>
        <taxon>Bacteroidales</taxon>
        <taxon>Odoribacteraceae</taxon>
        <taxon>Butyricimonas</taxon>
    </lineage>
</organism>
<dbReference type="AlphaFoldDB" id="A0A921H5Y9"/>
<comment type="caution">
    <text evidence="2">The sequence shown here is derived from an EMBL/GenBank/DDBJ whole genome shotgun (WGS) entry which is preliminary data.</text>
</comment>
<accession>A0A921H5Y9</accession>
<evidence type="ECO:0000313" key="2">
    <source>
        <dbReference type="EMBL" id="HJF71531.1"/>
    </source>
</evidence>
<name>A0A921H5Y9_9BACT</name>
<dbReference type="EMBL" id="DYVS01000228">
    <property type="protein sequence ID" value="HJF71531.1"/>
    <property type="molecule type" value="Genomic_DNA"/>
</dbReference>
<dbReference type="InterPro" id="IPR007345">
    <property type="entry name" value="Polysacch_pyruvyl_Trfase"/>
</dbReference>
<dbReference type="GO" id="GO:0016740">
    <property type="term" value="F:transferase activity"/>
    <property type="evidence" value="ECO:0007669"/>
    <property type="project" value="UniProtKB-KW"/>
</dbReference>
<reference evidence="2" key="2">
    <citation type="submission" date="2021-09" db="EMBL/GenBank/DDBJ databases">
        <authorList>
            <person name="Gilroy R."/>
        </authorList>
    </citation>
    <scope>NUCLEOTIDE SEQUENCE</scope>
    <source>
        <strain evidence="2">6966</strain>
    </source>
</reference>
<keyword evidence="2" id="KW-0808">Transferase</keyword>
<protein>
    <submittedName>
        <fullName evidence="2">Polysaccharide pyruvyl transferase family protein</fullName>
    </submittedName>
</protein>
<sequence length="377" mass="43488">MKIGILTHPLKTNYGGLLQAFALQKVLTDMGYDVLTIDRHAKGGYENFPHHCVNYVKRLKEYFWDKKEVSIRWNHLVSDGEYREISRHTQSFVDRNIRTTRKVYNNELKDIDKEYLFDAYVVGSDQVWLPSYCPGSFLDFVDRDNVVKLFYAVSCGKQSFAVDERLKEECKKLARTFRAVSVREDFLVNLSESALERTATLVLDPTMLLRPADYLHAVRPSVDKSPIVFSYILDRDERKADIVQAVSKKLNLPAEEGNVKTYYIKSGRCDINDCVYPSVDSWINKLNRSEFVVTDSFHGMAFAILFNKPFIVIGNKERGLERFISLLKMFNLSSRLINNVECVKVLMETQIDFAPVNAKLEAMRAVSLNFLRNGLEQ</sequence>
<feature type="domain" description="Polysaccharide pyruvyl transferase" evidence="1">
    <location>
        <begin position="13"/>
        <end position="316"/>
    </location>
</feature>
<dbReference type="Pfam" id="PF04230">
    <property type="entry name" value="PS_pyruv_trans"/>
    <property type="match status" value="1"/>
</dbReference>
<evidence type="ECO:0000313" key="3">
    <source>
        <dbReference type="Proteomes" id="UP000742098"/>
    </source>
</evidence>
<reference evidence="2" key="1">
    <citation type="journal article" date="2021" name="PeerJ">
        <title>Extensive microbial diversity within the chicken gut microbiome revealed by metagenomics and culture.</title>
        <authorList>
            <person name="Gilroy R."/>
            <person name="Ravi A."/>
            <person name="Getino M."/>
            <person name="Pursley I."/>
            <person name="Horton D.L."/>
            <person name="Alikhan N.F."/>
            <person name="Baker D."/>
            <person name="Gharbi K."/>
            <person name="Hall N."/>
            <person name="Watson M."/>
            <person name="Adriaenssens E.M."/>
            <person name="Foster-Nyarko E."/>
            <person name="Jarju S."/>
            <person name="Secka A."/>
            <person name="Antonio M."/>
            <person name="Oren A."/>
            <person name="Chaudhuri R.R."/>
            <person name="La Ragione R."/>
            <person name="Hildebrand F."/>
            <person name="Pallen M.J."/>
        </authorList>
    </citation>
    <scope>NUCLEOTIDE SEQUENCE</scope>
    <source>
        <strain evidence="2">6966</strain>
    </source>
</reference>
<gene>
    <name evidence="2" type="ORF">K8V05_12325</name>
</gene>
<evidence type="ECO:0000259" key="1">
    <source>
        <dbReference type="Pfam" id="PF04230"/>
    </source>
</evidence>